<keyword evidence="2" id="KW-1185">Reference proteome</keyword>
<name>A0A8X6TLY5_NEPPI</name>
<reference evidence="1" key="1">
    <citation type="submission" date="2020-08" db="EMBL/GenBank/DDBJ databases">
        <title>Multicomponent nature underlies the extraordinary mechanical properties of spider dragline silk.</title>
        <authorList>
            <person name="Kono N."/>
            <person name="Nakamura H."/>
            <person name="Mori M."/>
            <person name="Yoshida Y."/>
            <person name="Ohtoshi R."/>
            <person name="Malay A.D."/>
            <person name="Moran D.A.P."/>
            <person name="Tomita M."/>
            <person name="Numata K."/>
            <person name="Arakawa K."/>
        </authorList>
    </citation>
    <scope>NUCLEOTIDE SEQUENCE</scope>
</reference>
<evidence type="ECO:0000313" key="2">
    <source>
        <dbReference type="Proteomes" id="UP000887013"/>
    </source>
</evidence>
<dbReference type="Proteomes" id="UP000887013">
    <property type="component" value="Unassembled WGS sequence"/>
</dbReference>
<dbReference type="AlphaFoldDB" id="A0A8X6TLY5"/>
<accession>A0A8X6TLY5</accession>
<dbReference type="EMBL" id="BMAW01013343">
    <property type="protein sequence ID" value="GFT33419.1"/>
    <property type="molecule type" value="Genomic_DNA"/>
</dbReference>
<comment type="caution">
    <text evidence="1">The sequence shown here is derived from an EMBL/GenBank/DDBJ whole genome shotgun (WGS) entry which is preliminary data.</text>
</comment>
<sequence>MCGGKFSAVAVIKSKYRAKFSGKGNESGRISSLIPRFEKTGNYCLSTDNSCSKNCVFSEILVIQIPVHYKGIPVQLKIKEQCDLSQCASVKSDLISFVHSSAANEILEGNLLPPNPHACHNAAGESISMTLQEDMNVISRRDPPTETGTIRD</sequence>
<evidence type="ECO:0000313" key="1">
    <source>
        <dbReference type="EMBL" id="GFT33419.1"/>
    </source>
</evidence>
<proteinExistence type="predicted"/>
<protein>
    <submittedName>
        <fullName evidence="1">Uncharacterized protein</fullName>
    </submittedName>
</protein>
<gene>
    <name evidence="1" type="ORF">NPIL_315051</name>
</gene>
<organism evidence="1 2">
    <name type="scientific">Nephila pilipes</name>
    <name type="common">Giant wood spider</name>
    <name type="synonym">Nephila maculata</name>
    <dbReference type="NCBI Taxonomy" id="299642"/>
    <lineage>
        <taxon>Eukaryota</taxon>
        <taxon>Metazoa</taxon>
        <taxon>Ecdysozoa</taxon>
        <taxon>Arthropoda</taxon>
        <taxon>Chelicerata</taxon>
        <taxon>Arachnida</taxon>
        <taxon>Araneae</taxon>
        <taxon>Araneomorphae</taxon>
        <taxon>Entelegynae</taxon>
        <taxon>Araneoidea</taxon>
        <taxon>Nephilidae</taxon>
        <taxon>Nephila</taxon>
    </lineage>
</organism>